<dbReference type="InterPro" id="IPR025476">
    <property type="entry name" value="Helitron_helicase-like"/>
</dbReference>
<proteinExistence type="predicted"/>
<dbReference type="Pfam" id="PF14214">
    <property type="entry name" value="Helitron_like_N"/>
    <property type="match status" value="1"/>
</dbReference>
<dbReference type="PANTHER" id="PTHR45786:SF74">
    <property type="entry name" value="ATP-DEPENDENT DNA HELICASE"/>
    <property type="match status" value="1"/>
</dbReference>
<dbReference type="AlphaFoldDB" id="A0AAE1PLC8"/>
<dbReference type="EMBL" id="JAWZYT010000816">
    <property type="protein sequence ID" value="KAK4318624.1"/>
    <property type="molecule type" value="Genomic_DNA"/>
</dbReference>
<evidence type="ECO:0000259" key="1">
    <source>
        <dbReference type="Pfam" id="PF14214"/>
    </source>
</evidence>
<feature type="domain" description="Helitron helicase-like" evidence="1">
    <location>
        <begin position="44"/>
        <end position="148"/>
    </location>
</feature>
<dbReference type="Proteomes" id="UP001292094">
    <property type="component" value="Unassembled WGS sequence"/>
</dbReference>
<organism evidence="2 4">
    <name type="scientific">Petrolisthes manimaculis</name>
    <dbReference type="NCBI Taxonomy" id="1843537"/>
    <lineage>
        <taxon>Eukaryota</taxon>
        <taxon>Metazoa</taxon>
        <taxon>Ecdysozoa</taxon>
        <taxon>Arthropoda</taxon>
        <taxon>Crustacea</taxon>
        <taxon>Multicrustacea</taxon>
        <taxon>Malacostraca</taxon>
        <taxon>Eumalacostraca</taxon>
        <taxon>Eucarida</taxon>
        <taxon>Decapoda</taxon>
        <taxon>Pleocyemata</taxon>
        <taxon>Anomura</taxon>
        <taxon>Galatheoidea</taxon>
        <taxon>Porcellanidae</taxon>
        <taxon>Petrolisthes</taxon>
    </lineage>
</organism>
<evidence type="ECO:0000313" key="4">
    <source>
        <dbReference type="Proteomes" id="UP001292094"/>
    </source>
</evidence>
<protein>
    <recommendedName>
        <fullName evidence="1">Helitron helicase-like domain-containing protein</fullName>
    </recommendedName>
</protein>
<dbReference type="EMBL" id="JAWZYT010001774">
    <property type="protein sequence ID" value="KAK4309252.1"/>
    <property type="molecule type" value="Genomic_DNA"/>
</dbReference>
<comment type="caution">
    <text evidence="2">The sequence shown here is derived from an EMBL/GenBank/DDBJ whole genome shotgun (WGS) entry which is preliminary data.</text>
</comment>
<keyword evidence="4" id="KW-1185">Reference proteome</keyword>
<reference evidence="2" key="1">
    <citation type="submission" date="2023-11" db="EMBL/GenBank/DDBJ databases">
        <title>Genome assemblies of two species of porcelain crab, Petrolisthes cinctipes and Petrolisthes manimaculis (Anomura: Porcellanidae).</title>
        <authorList>
            <person name="Angst P."/>
        </authorList>
    </citation>
    <scope>NUCLEOTIDE SEQUENCE</scope>
    <source>
        <strain evidence="2">PB745_02</strain>
        <tissue evidence="2">Gill</tissue>
    </source>
</reference>
<accession>A0AAE1PLC8</accession>
<evidence type="ECO:0000313" key="2">
    <source>
        <dbReference type="EMBL" id="KAK4309252.1"/>
    </source>
</evidence>
<dbReference type="PANTHER" id="PTHR45786">
    <property type="entry name" value="DNA BINDING PROTEIN-LIKE"/>
    <property type="match status" value="1"/>
</dbReference>
<gene>
    <name evidence="3" type="ORF">Pmani_010415</name>
    <name evidence="2" type="ORF">Pmani_019104</name>
</gene>
<evidence type="ECO:0000313" key="3">
    <source>
        <dbReference type="EMBL" id="KAK4318624.1"/>
    </source>
</evidence>
<name>A0AAE1PLC8_9EUCA</name>
<sequence length="173" mass="19422">MGSNTRSSSPMGTSDTITNRERVIDCTGARKNNSLSPCMIYASLYMEKKDQFNYITKSRMLFLQYAVDNYVKVEPARLAYIRLNQKELRKERSDILLGDSAGDKSFSGQRIIIPASFVCGPCYMKHRQQGALAFVSQYGSPDFFITFTFAIDGILQDVRQGVLYEDAVVSGHA</sequence>